<dbReference type="GO" id="GO:0016989">
    <property type="term" value="F:sigma factor antagonist activity"/>
    <property type="evidence" value="ECO:0007669"/>
    <property type="project" value="TreeGrafter"/>
</dbReference>
<feature type="domain" description="FecR protein" evidence="1">
    <location>
        <begin position="112"/>
        <end position="202"/>
    </location>
</feature>
<evidence type="ECO:0000313" key="3">
    <source>
        <dbReference type="EMBL" id="GGE52035.1"/>
    </source>
</evidence>
<dbReference type="PANTHER" id="PTHR30273:SF2">
    <property type="entry name" value="PROTEIN FECR"/>
    <property type="match status" value="1"/>
</dbReference>
<dbReference type="Gene3D" id="2.60.120.1440">
    <property type="match status" value="1"/>
</dbReference>
<dbReference type="RefSeq" id="WP_188410772.1">
    <property type="nucleotide sequence ID" value="NZ_BMCP01000005.1"/>
</dbReference>
<dbReference type="InterPro" id="IPR006311">
    <property type="entry name" value="TAT_signal"/>
</dbReference>
<dbReference type="Proteomes" id="UP000602745">
    <property type="component" value="Unassembled WGS sequence"/>
</dbReference>
<dbReference type="InterPro" id="IPR012373">
    <property type="entry name" value="Ferrdict_sens_TM"/>
</dbReference>
<sequence>MPPVEDPSADDRLFEEALELIVRLQKDPANPVARDLVRCWRARGPEHEAAWAEVAEIHGLAGKVLTDRRASAEGQGLTRRRVLAGGTAAALAAGLGALMGPDLLIRARSSHITATAEVRRVPLADGTIATLGPDSALRSDMTGGGRHVELLAGMAFFAVAPDPARPFRAHAGGLTAIALGTAFDISTDGGTLSLSVDHGLVEARMPGSALATGERLRPGDWLTLGEDGQDLARGRREPGQIAAWRDGMIIAERDTVASTVARIARWQRGRVVIADGALGQKRISGVFDPTQSIAALQAVVQPHGGKVRQISPWLTVVSSI</sequence>
<accession>A0A8J3DZU8</accession>
<gene>
    <name evidence="3" type="primary">fecR</name>
    <name evidence="3" type="ORF">GCM10007276_31380</name>
</gene>
<dbReference type="PROSITE" id="PS51318">
    <property type="entry name" value="TAT"/>
    <property type="match status" value="1"/>
</dbReference>
<dbReference type="InterPro" id="IPR032623">
    <property type="entry name" value="FecR_N"/>
</dbReference>
<evidence type="ECO:0000313" key="4">
    <source>
        <dbReference type="Proteomes" id="UP000602745"/>
    </source>
</evidence>
<reference evidence="3" key="2">
    <citation type="submission" date="2020-09" db="EMBL/GenBank/DDBJ databases">
        <authorList>
            <person name="Sun Q."/>
            <person name="Sedlacek I."/>
        </authorList>
    </citation>
    <scope>NUCLEOTIDE SEQUENCE</scope>
    <source>
        <strain evidence="3">CCM 7684</strain>
    </source>
</reference>
<dbReference type="PIRSF" id="PIRSF018266">
    <property type="entry name" value="FecR"/>
    <property type="match status" value="1"/>
</dbReference>
<organism evidence="3 4">
    <name type="scientific">Agaricicola taiwanensis</name>
    <dbReference type="NCBI Taxonomy" id="591372"/>
    <lineage>
        <taxon>Bacteria</taxon>
        <taxon>Pseudomonadati</taxon>
        <taxon>Pseudomonadota</taxon>
        <taxon>Alphaproteobacteria</taxon>
        <taxon>Rhodobacterales</taxon>
        <taxon>Paracoccaceae</taxon>
        <taxon>Agaricicola</taxon>
    </lineage>
</organism>
<evidence type="ECO:0000259" key="1">
    <source>
        <dbReference type="Pfam" id="PF04773"/>
    </source>
</evidence>
<reference evidence="3" key="1">
    <citation type="journal article" date="2014" name="Int. J. Syst. Evol. Microbiol.">
        <title>Complete genome sequence of Corynebacterium casei LMG S-19264T (=DSM 44701T), isolated from a smear-ripened cheese.</title>
        <authorList>
            <consortium name="US DOE Joint Genome Institute (JGI-PGF)"/>
            <person name="Walter F."/>
            <person name="Albersmeier A."/>
            <person name="Kalinowski J."/>
            <person name="Ruckert C."/>
        </authorList>
    </citation>
    <scope>NUCLEOTIDE SEQUENCE</scope>
    <source>
        <strain evidence="3">CCM 7684</strain>
    </source>
</reference>
<evidence type="ECO:0000259" key="2">
    <source>
        <dbReference type="Pfam" id="PF16220"/>
    </source>
</evidence>
<keyword evidence="4" id="KW-1185">Reference proteome</keyword>
<dbReference type="PANTHER" id="PTHR30273">
    <property type="entry name" value="PERIPLASMIC SIGNAL SENSOR AND SIGMA FACTOR ACTIVATOR FECR-RELATED"/>
    <property type="match status" value="1"/>
</dbReference>
<dbReference type="Pfam" id="PF16220">
    <property type="entry name" value="DUF4880"/>
    <property type="match status" value="1"/>
</dbReference>
<feature type="domain" description="FecR N-terminal" evidence="2">
    <location>
        <begin position="15"/>
        <end position="56"/>
    </location>
</feature>
<dbReference type="Pfam" id="PF04773">
    <property type="entry name" value="FecR"/>
    <property type="match status" value="1"/>
</dbReference>
<comment type="caution">
    <text evidence="3">The sequence shown here is derived from an EMBL/GenBank/DDBJ whole genome shotgun (WGS) entry which is preliminary data.</text>
</comment>
<dbReference type="AlphaFoldDB" id="A0A8J3DZU8"/>
<protein>
    <submittedName>
        <fullName evidence="3">Iron dicitrate transporter FecR</fullName>
    </submittedName>
</protein>
<name>A0A8J3DZU8_9RHOB</name>
<proteinExistence type="predicted"/>
<dbReference type="EMBL" id="BMCP01000005">
    <property type="protein sequence ID" value="GGE52035.1"/>
    <property type="molecule type" value="Genomic_DNA"/>
</dbReference>
<dbReference type="InterPro" id="IPR006860">
    <property type="entry name" value="FecR"/>
</dbReference>